<dbReference type="GO" id="GO:0019722">
    <property type="term" value="P:calcium-mediated signaling"/>
    <property type="evidence" value="ECO:0007669"/>
    <property type="project" value="TreeGrafter"/>
</dbReference>
<organism evidence="13 14">
    <name type="scientific">Triplophysa tibetana</name>
    <dbReference type="NCBI Taxonomy" id="1572043"/>
    <lineage>
        <taxon>Eukaryota</taxon>
        <taxon>Metazoa</taxon>
        <taxon>Chordata</taxon>
        <taxon>Craniata</taxon>
        <taxon>Vertebrata</taxon>
        <taxon>Euteleostomi</taxon>
        <taxon>Actinopterygii</taxon>
        <taxon>Neopterygii</taxon>
        <taxon>Teleostei</taxon>
        <taxon>Ostariophysi</taxon>
        <taxon>Cypriniformes</taxon>
        <taxon>Nemacheilidae</taxon>
        <taxon>Triplophysa</taxon>
    </lineage>
</organism>
<feature type="transmembrane region" description="Helical" evidence="11">
    <location>
        <begin position="79"/>
        <end position="98"/>
    </location>
</feature>
<keyword evidence="9 10" id="KW-0807">Transducer</keyword>
<keyword evidence="6 11" id="KW-0472">Membrane</keyword>
<accession>A0A5A9PBR2</accession>
<feature type="transmembrane region" description="Helical" evidence="11">
    <location>
        <begin position="42"/>
        <end position="67"/>
    </location>
</feature>
<dbReference type="GO" id="GO:0006955">
    <property type="term" value="P:immune response"/>
    <property type="evidence" value="ECO:0007669"/>
    <property type="project" value="TreeGrafter"/>
</dbReference>
<feature type="transmembrane region" description="Helical" evidence="11">
    <location>
        <begin position="287"/>
        <end position="310"/>
    </location>
</feature>
<dbReference type="InterPro" id="IPR000276">
    <property type="entry name" value="GPCR_Rhodpsn"/>
</dbReference>
<feature type="transmembrane region" description="Helical" evidence="11">
    <location>
        <begin position="247"/>
        <end position="275"/>
    </location>
</feature>
<dbReference type="GO" id="GO:0009897">
    <property type="term" value="C:external side of plasma membrane"/>
    <property type="evidence" value="ECO:0007669"/>
    <property type="project" value="TreeGrafter"/>
</dbReference>
<feature type="transmembrane region" description="Helical" evidence="11">
    <location>
        <begin position="153"/>
        <end position="172"/>
    </location>
</feature>
<evidence type="ECO:0000256" key="2">
    <source>
        <dbReference type="ARBA" id="ARBA00022475"/>
    </source>
</evidence>
<evidence type="ECO:0000256" key="11">
    <source>
        <dbReference type="SAM" id="Phobius"/>
    </source>
</evidence>
<dbReference type="PANTHER" id="PTHR10489">
    <property type="entry name" value="CELL ADHESION MOLECULE"/>
    <property type="match status" value="1"/>
</dbReference>
<evidence type="ECO:0000313" key="13">
    <source>
        <dbReference type="EMBL" id="KAA0718611.1"/>
    </source>
</evidence>
<dbReference type="GO" id="GO:0007204">
    <property type="term" value="P:positive regulation of cytosolic calcium ion concentration"/>
    <property type="evidence" value="ECO:0007669"/>
    <property type="project" value="TreeGrafter"/>
</dbReference>
<keyword evidence="14" id="KW-1185">Reference proteome</keyword>
<sequence>MEDYDDYFFDNDYNQSKVEQSYVTTSEVPLCEKTEVNGFGAAFLPTLYCINFVLSLVGNGLVLCIIYKYEKLSTVTNVFLLNLVISDLIFAFTLPFWAEYHRSQWIFGKVMCKLVGSFYSIGFNSSILFLTLMTFDRYLAVVHAIAAAQSRRMMYAFCSSAGVWFISILASVKDMVLFNVRESSDAKLCEVTGHAHNIIQKWQLIGHYQQFLLFFTIPLLMVLYCYFRICFTIMSTRMAGKYRAVKLILFIVSFFFVCWTPYNVVILLQALYMSFGDKLKCWNGLDYALYVTRNLAYMYCCISPVLYTFLGKKFQNHFRKLLNKHVPCLKMTVKSTQSSRNTSFRTPNTE</sequence>
<feature type="transmembrane region" description="Helical" evidence="11">
    <location>
        <begin position="208"/>
        <end position="227"/>
    </location>
</feature>
<dbReference type="GO" id="GO:0016493">
    <property type="term" value="F:C-C chemokine receptor activity"/>
    <property type="evidence" value="ECO:0007669"/>
    <property type="project" value="TreeGrafter"/>
</dbReference>
<gene>
    <name evidence="13" type="ORF">E1301_Tti013191</name>
</gene>
<feature type="domain" description="G-protein coupled receptors family 1 profile" evidence="12">
    <location>
        <begin position="58"/>
        <end position="307"/>
    </location>
</feature>
<evidence type="ECO:0000256" key="9">
    <source>
        <dbReference type="ARBA" id="ARBA00023224"/>
    </source>
</evidence>
<dbReference type="InterPro" id="IPR000355">
    <property type="entry name" value="Chemokine_rcpt"/>
</dbReference>
<evidence type="ECO:0000256" key="8">
    <source>
        <dbReference type="ARBA" id="ARBA00023170"/>
    </source>
</evidence>
<dbReference type="PANTHER" id="PTHR10489:SF922">
    <property type="entry name" value="C-C CHEMOKINE RECEPTOR FAMILY-LIKE-RELATED"/>
    <property type="match status" value="1"/>
</dbReference>
<evidence type="ECO:0000256" key="5">
    <source>
        <dbReference type="ARBA" id="ARBA00023040"/>
    </source>
</evidence>
<evidence type="ECO:0000256" key="4">
    <source>
        <dbReference type="ARBA" id="ARBA00022989"/>
    </source>
</evidence>
<keyword evidence="4 11" id="KW-1133">Transmembrane helix</keyword>
<dbReference type="PRINTS" id="PR00657">
    <property type="entry name" value="CCCHEMOKINER"/>
</dbReference>
<dbReference type="Pfam" id="PF00001">
    <property type="entry name" value="7tm_1"/>
    <property type="match status" value="1"/>
</dbReference>
<feature type="transmembrane region" description="Helical" evidence="11">
    <location>
        <begin position="118"/>
        <end position="141"/>
    </location>
</feature>
<dbReference type="GO" id="GO:0060326">
    <property type="term" value="P:cell chemotaxis"/>
    <property type="evidence" value="ECO:0007669"/>
    <property type="project" value="TreeGrafter"/>
</dbReference>
<comment type="subcellular location">
    <subcellularLocation>
        <location evidence="1">Cell membrane</location>
        <topology evidence="1">Multi-pass membrane protein</topology>
    </subcellularLocation>
</comment>
<name>A0A5A9PBR2_9TELE</name>
<dbReference type="AlphaFoldDB" id="A0A5A9PBR2"/>
<dbReference type="InterPro" id="IPR050119">
    <property type="entry name" value="CCR1-9-like"/>
</dbReference>
<evidence type="ECO:0000313" key="14">
    <source>
        <dbReference type="Proteomes" id="UP000324632"/>
    </source>
</evidence>
<evidence type="ECO:0000259" key="12">
    <source>
        <dbReference type="PROSITE" id="PS50262"/>
    </source>
</evidence>
<comment type="similarity">
    <text evidence="10">Belongs to the G-protein coupled receptor 1 family.</text>
</comment>
<dbReference type="PROSITE" id="PS00237">
    <property type="entry name" value="G_PROTEIN_RECEP_F1_1"/>
    <property type="match status" value="1"/>
</dbReference>
<evidence type="ECO:0000256" key="1">
    <source>
        <dbReference type="ARBA" id="ARBA00004651"/>
    </source>
</evidence>
<dbReference type="GO" id="GO:0019957">
    <property type="term" value="F:C-C chemokine binding"/>
    <property type="evidence" value="ECO:0007669"/>
    <property type="project" value="TreeGrafter"/>
</dbReference>
<protein>
    <submittedName>
        <fullName evidence="13">C-C chemokine receptor type 3</fullName>
    </submittedName>
</protein>
<keyword evidence="2" id="KW-1003">Cell membrane</keyword>
<dbReference type="FunFam" id="1.20.1070.10:FF:000130">
    <property type="entry name" value="Chemokine (C-C motif) receptor 2"/>
    <property type="match status" value="1"/>
</dbReference>
<dbReference type="PROSITE" id="PS50262">
    <property type="entry name" value="G_PROTEIN_RECEP_F1_2"/>
    <property type="match status" value="1"/>
</dbReference>
<evidence type="ECO:0000256" key="7">
    <source>
        <dbReference type="ARBA" id="ARBA00023157"/>
    </source>
</evidence>
<keyword evidence="5 10" id="KW-0297">G-protein coupled receptor</keyword>
<dbReference type="InterPro" id="IPR017452">
    <property type="entry name" value="GPCR_Rhodpsn_7TM"/>
</dbReference>
<evidence type="ECO:0000256" key="10">
    <source>
        <dbReference type="RuleBase" id="RU000688"/>
    </source>
</evidence>
<keyword evidence="7" id="KW-1015">Disulfide bond</keyword>
<keyword evidence="3 10" id="KW-0812">Transmembrane</keyword>
<comment type="caution">
    <text evidence="13">The sequence shown here is derived from an EMBL/GenBank/DDBJ whole genome shotgun (WGS) entry which is preliminary data.</text>
</comment>
<dbReference type="Proteomes" id="UP000324632">
    <property type="component" value="Chromosome 7"/>
</dbReference>
<dbReference type="EMBL" id="SOYY01000007">
    <property type="protein sequence ID" value="KAA0718611.1"/>
    <property type="molecule type" value="Genomic_DNA"/>
</dbReference>
<reference evidence="13 14" key="1">
    <citation type="journal article" date="2019" name="Mol. Ecol. Resour.">
        <title>Chromosome-level genome assembly of Triplophysa tibetana, a fish adapted to the harsh high-altitude environment of the Tibetan Plateau.</title>
        <authorList>
            <person name="Yang X."/>
            <person name="Liu H."/>
            <person name="Ma Z."/>
            <person name="Zou Y."/>
            <person name="Zou M."/>
            <person name="Mao Y."/>
            <person name="Li X."/>
            <person name="Wang H."/>
            <person name="Chen T."/>
            <person name="Wang W."/>
            <person name="Yang R."/>
        </authorList>
    </citation>
    <scope>NUCLEOTIDE SEQUENCE [LARGE SCALE GENOMIC DNA]</scope>
    <source>
        <strain evidence="13">TTIB1903HZAU</strain>
        <tissue evidence="13">Muscle</tissue>
    </source>
</reference>
<dbReference type="Gene3D" id="1.20.1070.10">
    <property type="entry name" value="Rhodopsin 7-helix transmembrane proteins"/>
    <property type="match status" value="1"/>
</dbReference>
<evidence type="ECO:0000256" key="6">
    <source>
        <dbReference type="ARBA" id="ARBA00023136"/>
    </source>
</evidence>
<dbReference type="PRINTS" id="PR00237">
    <property type="entry name" value="GPCRRHODOPSN"/>
</dbReference>
<evidence type="ECO:0000256" key="3">
    <source>
        <dbReference type="ARBA" id="ARBA00022692"/>
    </source>
</evidence>
<proteinExistence type="inferred from homology"/>
<keyword evidence="8 10" id="KW-0675">Receptor</keyword>
<dbReference type="SUPFAM" id="SSF81321">
    <property type="entry name" value="Family A G protein-coupled receptor-like"/>
    <property type="match status" value="1"/>
</dbReference>